<name>A0ACC1RAY5_9HYPO</name>
<gene>
    <name evidence="1" type="ORF">NM208_g16159</name>
</gene>
<dbReference type="Proteomes" id="UP001148629">
    <property type="component" value="Unassembled WGS sequence"/>
</dbReference>
<accession>A0ACC1RAY5</accession>
<evidence type="ECO:0000313" key="2">
    <source>
        <dbReference type="Proteomes" id="UP001148629"/>
    </source>
</evidence>
<organism evidence="1 2">
    <name type="scientific">Fusarium decemcellulare</name>
    <dbReference type="NCBI Taxonomy" id="57161"/>
    <lineage>
        <taxon>Eukaryota</taxon>
        <taxon>Fungi</taxon>
        <taxon>Dikarya</taxon>
        <taxon>Ascomycota</taxon>
        <taxon>Pezizomycotina</taxon>
        <taxon>Sordariomycetes</taxon>
        <taxon>Hypocreomycetidae</taxon>
        <taxon>Hypocreales</taxon>
        <taxon>Nectriaceae</taxon>
        <taxon>Fusarium</taxon>
        <taxon>Fusarium decemcellulare species complex</taxon>
    </lineage>
</organism>
<comment type="caution">
    <text evidence="1">The sequence shown here is derived from an EMBL/GenBank/DDBJ whole genome shotgun (WGS) entry which is preliminary data.</text>
</comment>
<dbReference type="EMBL" id="JANRMS010004806">
    <property type="protein sequence ID" value="KAJ3505740.1"/>
    <property type="molecule type" value="Genomic_DNA"/>
</dbReference>
<protein>
    <submittedName>
        <fullName evidence="1">Uncharacterized protein</fullName>
    </submittedName>
</protein>
<sequence length="304" mass="33620">MALPSPPTYKQVSCHGPRAQLPTGELLCLVLDGRTVHSASNPSLPYYELSAAPREDTSLALAVRKVRYRLSRNNGEGTLKVRLSDLHFKALSKRTGRGRNNKQVRWKDEGGHIIAVEEISMGMPGLRLAQVLSDKDLDLVVTCWTARLWKEAQRALKGSSTWTRRPTESNIEVYTSGPSPPYSAAPEWRSLPKRDQNLGKPGSLKTRSPPAITSRWTIPSAWKVVWKDFLPLLLQSQQAPSHQSIPSGAPSQPVSLRSHVPTSESPSEINSEHLGTPPEAGQAGLRLLQGTQDSMLRDTPLYWM</sequence>
<proteinExistence type="predicted"/>
<keyword evidence="2" id="KW-1185">Reference proteome</keyword>
<reference evidence="1" key="1">
    <citation type="submission" date="2022-08" db="EMBL/GenBank/DDBJ databases">
        <title>Genome Sequence of Fusarium decemcellulare.</title>
        <authorList>
            <person name="Buettner E."/>
        </authorList>
    </citation>
    <scope>NUCLEOTIDE SEQUENCE</scope>
    <source>
        <strain evidence="1">Babe19</strain>
    </source>
</reference>
<evidence type="ECO:0000313" key="1">
    <source>
        <dbReference type="EMBL" id="KAJ3505740.1"/>
    </source>
</evidence>